<feature type="region of interest" description="Disordered" evidence="7">
    <location>
        <begin position="1"/>
        <end position="29"/>
    </location>
</feature>
<dbReference type="GO" id="GO:0006508">
    <property type="term" value="P:proteolysis"/>
    <property type="evidence" value="ECO:0007669"/>
    <property type="project" value="UniProtKB-KW"/>
</dbReference>
<feature type="domain" description="Band 7" evidence="8">
    <location>
        <begin position="70"/>
        <end position="230"/>
    </location>
</feature>
<evidence type="ECO:0000256" key="1">
    <source>
        <dbReference type="ARBA" id="ARBA00004167"/>
    </source>
</evidence>
<keyword evidence="9" id="KW-0645">Protease</keyword>
<feature type="compositionally biased region" description="Low complexity" evidence="7">
    <location>
        <begin position="7"/>
        <end position="20"/>
    </location>
</feature>
<dbReference type="PRINTS" id="PR00721">
    <property type="entry name" value="STOMATIN"/>
</dbReference>
<keyword evidence="3 6" id="KW-0812">Transmembrane</keyword>
<accession>A0ABV7RNA6</accession>
<evidence type="ECO:0000313" key="10">
    <source>
        <dbReference type="Proteomes" id="UP001595740"/>
    </source>
</evidence>
<evidence type="ECO:0000313" key="9">
    <source>
        <dbReference type="EMBL" id="MFC3551119.1"/>
    </source>
</evidence>
<dbReference type="InterPro" id="IPR001972">
    <property type="entry name" value="Stomatin_HflK_fam"/>
</dbReference>
<dbReference type="EMBL" id="JBHRXK010000003">
    <property type="protein sequence ID" value="MFC3551119.1"/>
    <property type="molecule type" value="Genomic_DNA"/>
</dbReference>
<evidence type="ECO:0000256" key="3">
    <source>
        <dbReference type="ARBA" id="ARBA00022692"/>
    </source>
</evidence>
<comment type="similarity">
    <text evidence="2 6">Belongs to the band 7/mec-2 family. HflK subfamily.</text>
</comment>
<gene>
    <name evidence="9" type="primary">hflK</name>
    <name evidence="9" type="ORF">ACFOLC_08805</name>
</gene>
<dbReference type="CDD" id="cd03404">
    <property type="entry name" value="SPFH_HflK"/>
    <property type="match status" value="1"/>
</dbReference>
<feature type="transmembrane region" description="Helical" evidence="6">
    <location>
        <begin position="55"/>
        <end position="75"/>
    </location>
</feature>
<dbReference type="InterPro" id="IPR036013">
    <property type="entry name" value="Band_7/SPFH_dom_sf"/>
</dbReference>
<comment type="function">
    <text evidence="6">HflC and HflK could encode or regulate a protease.</text>
</comment>
<comment type="subunit">
    <text evidence="6">HflC and HflK may interact to form a multimeric complex.</text>
</comment>
<comment type="caution">
    <text evidence="9">The sequence shown here is derived from an EMBL/GenBank/DDBJ whole genome shotgun (WGS) entry which is preliminary data.</text>
</comment>
<dbReference type="NCBIfam" id="TIGR01933">
    <property type="entry name" value="hflK"/>
    <property type="match status" value="1"/>
</dbReference>
<protein>
    <recommendedName>
        <fullName evidence="6">Protein HflK</fullName>
    </recommendedName>
</protein>
<dbReference type="GO" id="GO:0008233">
    <property type="term" value="F:peptidase activity"/>
    <property type="evidence" value="ECO:0007669"/>
    <property type="project" value="UniProtKB-KW"/>
</dbReference>
<name>A0ABV7RNA6_9GAMM</name>
<dbReference type="InterPro" id="IPR010201">
    <property type="entry name" value="HflK"/>
</dbReference>
<dbReference type="SUPFAM" id="SSF117892">
    <property type="entry name" value="Band 7/SPFH domain"/>
    <property type="match status" value="1"/>
</dbReference>
<evidence type="ECO:0000256" key="5">
    <source>
        <dbReference type="ARBA" id="ARBA00023136"/>
    </source>
</evidence>
<dbReference type="PANTHER" id="PTHR43327:SF2">
    <property type="entry name" value="MODULATOR OF FTSH PROTEASE HFLK"/>
    <property type="match status" value="1"/>
</dbReference>
<evidence type="ECO:0000259" key="8">
    <source>
        <dbReference type="SMART" id="SM00244"/>
    </source>
</evidence>
<dbReference type="Proteomes" id="UP001595740">
    <property type="component" value="Unassembled WGS sequence"/>
</dbReference>
<evidence type="ECO:0000256" key="6">
    <source>
        <dbReference type="RuleBase" id="RU364113"/>
    </source>
</evidence>
<evidence type="ECO:0000256" key="4">
    <source>
        <dbReference type="ARBA" id="ARBA00022989"/>
    </source>
</evidence>
<dbReference type="Gene3D" id="3.30.479.30">
    <property type="entry name" value="Band 7 domain"/>
    <property type="match status" value="1"/>
</dbReference>
<reference evidence="10" key="1">
    <citation type="journal article" date="2019" name="Int. J. Syst. Evol. Microbiol.">
        <title>The Global Catalogue of Microorganisms (GCM) 10K type strain sequencing project: providing services to taxonomists for standard genome sequencing and annotation.</title>
        <authorList>
            <consortium name="The Broad Institute Genomics Platform"/>
            <consortium name="The Broad Institute Genome Sequencing Center for Infectious Disease"/>
            <person name="Wu L."/>
            <person name="Ma J."/>
        </authorList>
    </citation>
    <scope>NUCLEOTIDE SEQUENCE [LARGE SCALE GENOMIC DNA]</scope>
    <source>
        <strain evidence="10">KCTC 42875</strain>
    </source>
</reference>
<dbReference type="SMART" id="SM00244">
    <property type="entry name" value="PHB"/>
    <property type="match status" value="1"/>
</dbReference>
<keyword evidence="4 6" id="KW-1133">Transmembrane helix</keyword>
<feature type="region of interest" description="Disordered" evidence="7">
    <location>
        <begin position="333"/>
        <end position="381"/>
    </location>
</feature>
<dbReference type="RefSeq" id="WP_386758867.1">
    <property type="nucleotide sequence ID" value="NZ_JBHRXK010000003.1"/>
</dbReference>
<dbReference type="PANTHER" id="PTHR43327">
    <property type="entry name" value="STOMATIN-LIKE PROTEIN 2, MITOCHONDRIAL"/>
    <property type="match status" value="1"/>
</dbReference>
<dbReference type="InterPro" id="IPR050710">
    <property type="entry name" value="Band7/mec-2_domain"/>
</dbReference>
<dbReference type="InterPro" id="IPR001107">
    <property type="entry name" value="Band_7"/>
</dbReference>
<proteinExistence type="inferred from homology"/>
<dbReference type="Pfam" id="PF01145">
    <property type="entry name" value="Band_7"/>
    <property type="match status" value="1"/>
</dbReference>
<keyword evidence="9" id="KW-0378">Hydrolase</keyword>
<organism evidence="9 10">
    <name type="scientific">Lysobacter cavernae</name>
    <dbReference type="NCBI Taxonomy" id="1685901"/>
    <lineage>
        <taxon>Bacteria</taxon>
        <taxon>Pseudomonadati</taxon>
        <taxon>Pseudomonadota</taxon>
        <taxon>Gammaproteobacteria</taxon>
        <taxon>Lysobacterales</taxon>
        <taxon>Lysobacteraceae</taxon>
        <taxon>Lysobacter</taxon>
    </lineage>
</organism>
<evidence type="ECO:0000256" key="2">
    <source>
        <dbReference type="ARBA" id="ARBA00006971"/>
    </source>
</evidence>
<keyword evidence="10" id="KW-1185">Reference proteome</keyword>
<evidence type="ECO:0000256" key="7">
    <source>
        <dbReference type="SAM" id="MobiDB-lite"/>
    </source>
</evidence>
<keyword evidence="5 6" id="KW-0472">Membrane</keyword>
<comment type="subcellular location">
    <subcellularLocation>
        <location evidence="1">Membrane</location>
        <topology evidence="1">Single-pass membrane protein</topology>
    </subcellularLocation>
</comment>
<sequence>MAWNTPGSDNSGGSDPNGRSPRQRKPNGRGLDALLDPLRNLFGSLGGGAGGGNSILRWIALVFGLWLVFNCFVLVTEQERGVVLRFGQFARVLQPGPHLKAPWPIERVIKVNATQIKTFSDNVPVLTADENIVQVEINVQYRVSDPRRYVFGTRDGDQMLQQAALSTVREQVGRSTLDTVLGARSALAVSARVQLQKSLDAYRTGLVVTELNLPNARPPEEVKPAFDDVNSAQQDKDRLISEARAYAAQVVPEARGQAARVRTVAEGYKTATVARAQGDADRFSLLVDQYKLAPEVTRKRLWLESVQEVLTDNRKIVGGDSRQLIYVPMQNKGGASSGGGTSGLLPESLAPTVTAIEQQQAEQAGRTGRTPRPTGREEVTR</sequence>